<feature type="domain" description="Cadherin" evidence="8">
    <location>
        <begin position="42"/>
        <end position="141"/>
    </location>
</feature>
<comment type="caution">
    <text evidence="9">The sequence shown here is derived from an EMBL/GenBank/DDBJ whole genome shotgun (WGS) entry which is preliminary data.</text>
</comment>
<feature type="region of interest" description="Disordered" evidence="6">
    <location>
        <begin position="665"/>
        <end position="712"/>
    </location>
</feature>
<sequence length="723" mass="80111">MFIIAFDDGEPVKTNSTLVEITVLQPSRIPIFTQEEYRFPPVSELAPFGTPVGTVLAAAVNQSIFYSIVGGNDLGHFQINNKTGVISTAKPLDYENVTSYVLRVQADSMEVVMSNLRVPSKTNTAKVFIEVQDENDHPPVFSRKLYIGGVTEDTKIFSSVLKIVATDKDTGNYSEMAYRLIIPPTQEGQDSFVIETYTGIIKSAIMFRNMRRSYFKFQVIATDDYGAGLSSSAEVVVSVVNALDMQVVVSTVPPTLVEEKKDELISILERHVQDQIPGAKVIVESIGPRRHGDGFELEDYTKSDLMVYAIDPLTNRAISPKELFKFLDGNVLEINKEFQPYLGEGGRILEIRSPDIVASVKKAAQAVGYTEGALLALAIIIILCCIPAILIVMVTYKQFKERQAECAKTARIQMALPPGGKAPAAAAPTANLYEELGDGSIRRGYGRQQQQLLRPSLLRPEEFSMESGIDPGQDYYAQDYYNYDQGYDLPQYGSRRRLITPMYDEYGEVIMEDDGYYYSPHGPELGKKRIMLVLDREKENSSAGEESNTEIQRDRLPNSHSTINGNIYLAQNGTIIRTRRLPQPNNLKVGSPCRLGKQFKKLEKLGVTLEEPAPISSIESPGKDTENGVGVCVPANMDITNKQSSCGSMGRTITNLTSFGSKNNITKVSIDSNSSRSVNEEQETHVDNHKDGHTESHTEPPATDGEELWMGPWNSLHIPMTKL</sequence>
<keyword evidence="4 7" id="KW-0472">Membrane</keyword>
<evidence type="ECO:0000256" key="5">
    <source>
        <dbReference type="PROSITE-ProRule" id="PRU00043"/>
    </source>
</evidence>
<accession>A0A4Z2C4Z7</accession>
<dbReference type="PANTHER" id="PTHR24027">
    <property type="entry name" value="CADHERIN-23"/>
    <property type="match status" value="1"/>
</dbReference>
<dbReference type="GO" id="GO:0007156">
    <property type="term" value="P:homophilic cell adhesion via plasma membrane adhesion molecules"/>
    <property type="evidence" value="ECO:0007669"/>
    <property type="project" value="InterPro"/>
</dbReference>
<dbReference type="GO" id="GO:0016342">
    <property type="term" value="C:catenin complex"/>
    <property type="evidence" value="ECO:0007669"/>
    <property type="project" value="TreeGrafter"/>
</dbReference>
<dbReference type="PROSITE" id="PS00232">
    <property type="entry name" value="CADHERIN_1"/>
    <property type="match status" value="1"/>
</dbReference>
<dbReference type="GO" id="GO:0005509">
    <property type="term" value="F:calcium ion binding"/>
    <property type="evidence" value="ECO:0007669"/>
    <property type="project" value="UniProtKB-UniRule"/>
</dbReference>
<dbReference type="SUPFAM" id="SSF49313">
    <property type="entry name" value="Cadherin-like"/>
    <property type="match status" value="2"/>
</dbReference>
<dbReference type="InterPro" id="IPR015919">
    <property type="entry name" value="Cadherin-like_sf"/>
</dbReference>
<dbReference type="GO" id="GO:0045296">
    <property type="term" value="F:cadherin binding"/>
    <property type="evidence" value="ECO:0007669"/>
    <property type="project" value="TreeGrafter"/>
</dbReference>
<dbReference type="Gene3D" id="2.60.40.60">
    <property type="entry name" value="Cadherins"/>
    <property type="match status" value="2"/>
</dbReference>
<dbReference type="InterPro" id="IPR056989">
    <property type="entry name" value="PCDH15_12th_dom"/>
</dbReference>
<keyword evidence="7" id="KW-1133">Transmembrane helix</keyword>
<keyword evidence="3 5" id="KW-0106">Calcium</keyword>
<dbReference type="SMART" id="SM00112">
    <property type="entry name" value="CA"/>
    <property type="match status" value="2"/>
</dbReference>
<evidence type="ECO:0000313" key="10">
    <source>
        <dbReference type="Proteomes" id="UP000516260"/>
    </source>
</evidence>
<dbReference type="GO" id="GO:0016477">
    <property type="term" value="P:cell migration"/>
    <property type="evidence" value="ECO:0007669"/>
    <property type="project" value="TreeGrafter"/>
</dbReference>
<dbReference type="EMBL" id="SWLE01000005">
    <property type="protein sequence ID" value="TNM99298.1"/>
    <property type="molecule type" value="Genomic_DNA"/>
</dbReference>
<feature type="compositionally biased region" description="Basic and acidic residues" evidence="6">
    <location>
        <begin position="678"/>
        <end position="698"/>
    </location>
</feature>
<evidence type="ECO:0000256" key="6">
    <source>
        <dbReference type="SAM" id="MobiDB-lite"/>
    </source>
</evidence>
<evidence type="ECO:0000256" key="2">
    <source>
        <dbReference type="ARBA" id="ARBA00022737"/>
    </source>
</evidence>
<dbReference type="InterPro" id="IPR020894">
    <property type="entry name" value="Cadherin_CS"/>
</dbReference>
<feature type="region of interest" description="Disordered" evidence="6">
    <location>
        <begin position="538"/>
        <end position="564"/>
    </location>
</feature>
<dbReference type="InterPro" id="IPR002126">
    <property type="entry name" value="Cadherin-like_dom"/>
</dbReference>
<dbReference type="CDD" id="cd11304">
    <property type="entry name" value="Cadherin_repeat"/>
    <property type="match status" value="2"/>
</dbReference>
<feature type="transmembrane region" description="Helical" evidence="7">
    <location>
        <begin position="372"/>
        <end position="394"/>
    </location>
</feature>
<dbReference type="PANTHER" id="PTHR24027:SF442">
    <property type="entry name" value="PROTOCADHERIN-15 ISOFORM X1"/>
    <property type="match status" value="1"/>
</dbReference>
<dbReference type="Pfam" id="PF00028">
    <property type="entry name" value="Cadherin"/>
    <property type="match status" value="2"/>
</dbReference>
<evidence type="ECO:0000256" key="7">
    <source>
        <dbReference type="SAM" id="Phobius"/>
    </source>
</evidence>
<organism evidence="9 10">
    <name type="scientific">Takifugu bimaculatus</name>
    <dbReference type="NCBI Taxonomy" id="433685"/>
    <lineage>
        <taxon>Eukaryota</taxon>
        <taxon>Metazoa</taxon>
        <taxon>Chordata</taxon>
        <taxon>Craniata</taxon>
        <taxon>Vertebrata</taxon>
        <taxon>Euteleostomi</taxon>
        <taxon>Actinopterygii</taxon>
        <taxon>Neopterygii</taxon>
        <taxon>Teleostei</taxon>
        <taxon>Neoteleostei</taxon>
        <taxon>Acanthomorphata</taxon>
        <taxon>Eupercaria</taxon>
        <taxon>Tetraodontiformes</taxon>
        <taxon>Tetradontoidea</taxon>
        <taxon>Tetraodontidae</taxon>
        <taxon>Takifugu</taxon>
    </lineage>
</organism>
<dbReference type="PRINTS" id="PR00205">
    <property type="entry name" value="CADHERIN"/>
</dbReference>
<dbReference type="GO" id="GO:0008013">
    <property type="term" value="F:beta-catenin binding"/>
    <property type="evidence" value="ECO:0007669"/>
    <property type="project" value="TreeGrafter"/>
</dbReference>
<comment type="subcellular location">
    <subcellularLocation>
        <location evidence="1">Membrane</location>
    </subcellularLocation>
</comment>
<dbReference type="GO" id="GO:0009653">
    <property type="term" value="P:anatomical structure morphogenesis"/>
    <property type="evidence" value="ECO:0007669"/>
    <property type="project" value="UniProtKB-ARBA"/>
</dbReference>
<name>A0A4Z2C4Z7_9TELE</name>
<evidence type="ECO:0000259" key="8">
    <source>
        <dbReference type="PROSITE" id="PS50268"/>
    </source>
</evidence>
<evidence type="ECO:0000313" key="9">
    <source>
        <dbReference type="EMBL" id="TNM99298.1"/>
    </source>
</evidence>
<dbReference type="InterPro" id="IPR039808">
    <property type="entry name" value="Cadherin"/>
</dbReference>
<keyword evidence="7" id="KW-0812">Transmembrane</keyword>
<keyword evidence="10" id="KW-1185">Reference proteome</keyword>
<feature type="domain" description="Cadherin" evidence="8">
    <location>
        <begin position="142"/>
        <end position="256"/>
    </location>
</feature>
<dbReference type="Proteomes" id="UP000516260">
    <property type="component" value="Chromosome 13"/>
</dbReference>
<dbReference type="AlphaFoldDB" id="A0A4Z2C4Z7"/>
<reference evidence="9 10" key="1">
    <citation type="submission" date="2019-04" db="EMBL/GenBank/DDBJ databases">
        <title>The sequence and de novo assembly of Takifugu bimaculatus genome using PacBio and Hi-C technologies.</title>
        <authorList>
            <person name="Xu P."/>
            <person name="Liu B."/>
            <person name="Zhou Z."/>
        </authorList>
    </citation>
    <scope>NUCLEOTIDE SEQUENCE [LARGE SCALE GENOMIC DNA]</scope>
    <source>
        <strain evidence="9">TB-2018</strain>
        <tissue evidence="9">Muscle</tissue>
    </source>
</reference>
<keyword evidence="2" id="KW-0677">Repeat</keyword>
<dbReference type="FunFam" id="2.60.40.60:FF:000055">
    <property type="entry name" value="protocadherin-15 isoform X1"/>
    <property type="match status" value="1"/>
</dbReference>
<evidence type="ECO:0000256" key="1">
    <source>
        <dbReference type="ARBA" id="ARBA00004370"/>
    </source>
</evidence>
<proteinExistence type="predicted"/>
<feature type="compositionally biased region" description="Polar residues" evidence="6">
    <location>
        <begin position="541"/>
        <end position="550"/>
    </location>
</feature>
<protein>
    <recommendedName>
        <fullName evidence="8">Cadherin domain-containing protein</fullName>
    </recommendedName>
</protein>
<evidence type="ECO:0000256" key="3">
    <source>
        <dbReference type="ARBA" id="ARBA00022837"/>
    </source>
</evidence>
<gene>
    <name evidence="9" type="ORF">fugu_012331</name>
</gene>
<evidence type="ECO:0000256" key="4">
    <source>
        <dbReference type="ARBA" id="ARBA00023136"/>
    </source>
</evidence>
<dbReference type="PROSITE" id="PS50268">
    <property type="entry name" value="CADHERIN_2"/>
    <property type="match status" value="2"/>
</dbReference>
<dbReference type="Pfam" id="PF23206">
    <property type="entry name" value="PCDH15_12th"/>
    <property type="match status" value="1"/>
</dbReference>
<feature type="compositionally biased region" description="Polar residues" evidence="6">
    <location>
        <begin position="665"/>
        <end position="677"/>
    </location>
</feature>